<keyword evidence="4" id="KW-0234">DNA repair</keyword>
<evidence type="ECO:0000256" key="6">
    <source>
        <dbReference type="SAM" id="MobiDB-lite"/>
    </source>
</evidence>
<evidence type="ECO:0000313" key="10">
    <source>
        <dbReference type="Proteomes" id="UP000332933"/>
    </source>
</evidence>
<dbReference type="GO" id="GO:0006303">
    <property type="term" value="P:double-strand break repair via nonhomologous end joining"/>
    <property type="evidence" value="ECO:0007669"/>
    <property type="project" value="TreeGrafter"/>
</dbReference>
<keyword evidence="5" id="KW-0539">Nucleus</keyword>
<dbReference type="SUPFAM" id="SSF56281">
    <property type="entry name" value="Metallo-hydrolase/oxidoreductase"/>
    <property type="match status" value="1"/>
</dbReference>
<gene>
    <name evidence="9" type="primary">Aste57867_12059</name>
    <name evidence="8" type="ORF">As57867_012014</name>
    <name evidence="9" type="ORF">ASTE57867_12059</name>
</gene>
<evidence type="ECO:0000256" key="5">
    <source>
        <dbReference type="ARBA" id="ARBA00023242"/>
    </source>
</evidence>
<organism evidence="9 10">
    <name type="scientific">Aphanomyces stellatus</name>
    <dbReference type="NCBI Taxonomy" id="120398"/>
    <lineage>
        <taxon>Eukaryota</taxon>
        <taxon>Sar</taxon>
        <taxon>Stramenopiles</taxon>
        <taxon>Oomycota</taxon>
        <taxon>Saprolegniomycetes</taxon>
        <taxon>Saprolegniales</taxon>
        <taxon>Verrucalvaceae</taxon>
        <taxon>Aphanomyces</taxon>
    </lineage>
</organism>
<dbReference type="PANTHER" id="PTHR23240:SF6">
    <property type="entry name" value="DNA CROSS-LINK REPAIR 1A PROTEIN"/>
    <property type="match status" value="1"/>
</dbReference>
<dbReference type="OrthoDB" id="262529at2759"/>
<keyword evidence="10" id="KW-1185">Reference proteome</keyword>
<dbReference type="EMBL" id="CAADRA010005358">
    <property type="protein sequence ID" value="VFT88914.1"/>
    <property type="molecule type" value="Genomic_DNA"/>
</dbReference>
<protein>
    <submittedName>
        <fullName evidence="9">Aste57867_12059 protein</fullName>
    </submittedName>
</protein>
<dbReference type="GO" id="GO:0005634">
    <property type="term" value="C:nucleus"/>
    <property type="evidence" value="ECO:0007669"/>
    <property type="project" value="UniProtKB-SubCell"/>
</dbReference>
<proteinExistence type="inferred from homology"/>
<dbReference type="Gene3D" id="3.60.15.10">
    <property type="entry name" value="Ribonuclease Z/Hydroxyacylglutathione hydrolase-like"/>
    <property type="match status" value="1"/>
</dbReference>
<dbReference type="GO" id="GO:0035312">
    <property type="term" value="F:5'-3' DNA exonuclease activity"/>
    <property type="evidence" value="ECO:0007669"/>
    <property type="project" value="TreeGrafter"/>
</dbReference>
<comment type="subcellular location">
    <subcellularLocation>
        <location evidence="1">Nucleus</location>
    </subcellularLocation>
</comment>
<name>A0A485KUJ9_9STRA</name>
<dbReference type="AlphaFoldDB" id="A0A485KUJ9"/>
<dbReference type="Gene3D" id="3.40.50.12650">
    <property type="match status" value="1"/>
</dbReference>
<reference evidence="9 10" key="1">
    <citation type="submission" date="2019-03" db="EMBL/GenBank/DDBJ databases">
        <authorList>
            <person name="Gaulin E."/>
            <person name="Dumas B."/>
        </authorList>
    </citation>
    <scope>NUCLEOTIDE SEQUENCE [LARGE SCALE GENOMIC DNA]</scope>
    <source>
        <strain evidence="9">CBS 568.67</strain>
    </source>
</reference>
<evidence type="ECO:0000256" key="2">
    <source>
        <dbReference type="ARBA" id="ARBA00010304"/>
    </source>
</evidence>
<evidence type="ECO:0000259" key="7">
    <source>
        <dbReference type="SMART" id="SM00849"/>
    </source>
</evidence>
<dbReference type="PANTHER" id="PTHR23240">
    <property type="entry name" value="DNA CROSS-LINK REPAIR PROTEIN PSO2/SNM1-RELATED"/>
    <property type="match status" value="1"/>
</dbReference>
<dbReference type="SMART" id="SM00849">
    <property type="entry name" value="Lactamase_B"/>
    <property type="match status" value="1"/>
</dbReference>
<feature type="region of interest" description="Disordered" evidence="6">
    <location>
        <begin position="117"/>
        <end position="149"/>
    </location>
</feature>
<reference evidence="8" key="2">
    <citation type="submission" date="2019-06" db="EMBL/GenBank/DDBJ databases">
        <title>Genomics analysis of Aphanomyces spp. identifies a new class of oomycete effector associated with host adaptation.</title>
        <authorList>
            <person name="Gaulin E."/>
        </authorList>
    </citation>
    <scope>NUCLEOTIDE SEQUENCE</scope>
    <source>
        <strain evidence="8">CBS 578.67</strain>
    </source>
</reference>
<dbReference type="CDD" id="cd16273">
    <property type="entry name" value="SNM1A-1C-like_MBL-fold"/>
    <property type="match status" value="1"/>
</dbReference>
<dbReference type="Pfam" id="PF07522">
    <property type="entry name" value="DRMBL"/>
    <property type="match status" value="1"/>
</dbReference>
<keyword evidence="3" id="KW-0227">DNA damage</keyword>
<accession>A0A485KUJ9</accession>
<evidence type="ECO:0000313" key="8">
    <source>
        <dbReference type="EMBL" id="KAF0697231.1"/>
    </source>
</evidence>
<dbReference type="InterPro" id="IPR011084">
    <property type="entry name" value="DRMBL"/>
</dbReference>
<comment type="similarity">
    <text evidence="2">Belongs to the DNA repair metallo-beta-lactamase (DRMBL) family.</text>
</comment>
<evidence type="ECO:0000256" key="1">
    <source>
        <dbReference type="ARBA" id="ARBA00004123"/>
    </source>
</evidence>
<dbReference type="InterPro" id="IPR036866">
    <property type="entry name" value="RibonucZ/Hydroxyglut_hydro"/>
</dbReference>
<dbReference type="InterPro" id="IPR001279">
    <property type="entry name" value="Metallo-B-lactamas"/>
</dbReference>
<dbReference type="EMBL" id="VJMH01005337">
    <property type="protein sequence ID" value="KAF0697231.1"/>
    <property type="molecule type" value="Genomic_DNA"/>
</dbReference>
<sequence>MTVVGTRNSSPRDVVPPRETRLHAPKAAELATTIHLPADPTSGTSTTLPVRKQQAQRQLLRLLPSNEDHSTLVGPPTSLSNAMPTTSAQFVQASGTIPSLATRPFHDEQVVIAVSDDDDDDECPATQHAPVARTPPRHPRSTSSSPSIRCPTCSKNLTFLNERGQLQHVNACLDQLEQFECNKLARQAAGPSRTGSTNNAVVAVATPAVALMPCKVCGIELAGKTTAQRVNHLKQCGRFYGVNVQQLITDESAAAAPPPTSADGSVAVPAVPTNNNAFDLLMKNAQTASMALVPPPPFGVGATSAKNNKKRKPSAGAAASWTSKHREANTCPQYKLIRGTSIVVDGFQYANPALSKVYFLTHFHSDHYMGLTKSFSAGIIYCTPVTAKLVLLCLGVNKKYVHPLAMNQPHVLPDQQAQVTFIEANHCPGAALVLFQVRGGKTYLHTGDFRYDSSMLENRHLVRFAHQEPPLDAVYLDTTYCEPQYCHPTQAVAIAETKRLVDAHAQDRALFLFGSYSIGKERLYMDVAHHLRRKVFVERSKYSLLSCFDWPASDMDLVTMESSVTNLHVVPMGSLNFDVMAGLLSKHRLRFQKVIAFQPTGWTFSGKSKLSTKRMQANGNLIIYGIPYSEHSSFEELCAFVKAFKPTKIIPTVNCAKSQKQVDLLRQTCFHNITHHFK</sequence>
<dbReference type="Proteomes" id="UP000332933">
    <property type="component" value="Unassembled WGS sequence"/>
</dbReference>
<dbReference type="GO" id="GO:0036297">
    <property type="term" value="P:interstrand cross-link repair"/>
    <property type="evidence" value="ECO:0007669"/>
    <property type="project" value="TreeGrafter"/>
</dbReference>
<dbReference type="GO" id="GO:0003684">
    <property type="term" value="F:damaged DNA binding"/>
    <property type="evidence" value="ECO:0007669"/>
    <property type="project" value="TreeGrafter"/>
</dbReference>
<feature type="domain" description="Metallo-beta-lactamase" evidence="7">
    <location>
        <begin position="330"/>
        <end position="504"/>
    </location>
</feature>
<feature type="region of interest" description="Disordered" evidence="6">
    <location>
        <begin position="303"/>
        <end position="322"/>
    </location>
</feature>
<evidence type="ECO:0000256" key="4">
    <source>
        <dbReference type="ARBA" id="ARBA00023204"/>
    </source>
</evidence>
<dbReference type="FunFam" id="3.40.50.12650:FF:000001">
    <property type="entry name" value="DNA cross-link repair 1A"/>
    <property type="match status" value="1"/>
</dbReference>
<evidence type="ECO:0000256" key="3">
    <source>
        <dbReference type="ARBA" id="ARBA00022763"/>
    </source>
</evidence>
<evidence type="ECO:0000313" key="9">
    <source>
        <dbReference type="EMBL" id="VFT88914.1"/>
    </source>
</evidence>